<organism evidence="1 2">
    <name type="scientific">Portunus trituberculatus</name>
    <name type="common">Swimming crab</name>
    <name type="synonym">Neptunus trituberculatus</name>
    <dbReference type="NCBI Taxonomy" id="210409"/>
    <lineage>
        <taxon>Eukaryota</taxon>
        <taxon>Metazoa</taxon>
        <taxon>Ecdysozoa</taxon>
        <taxon>Arthropoda</taxon>
        <taxon>Crustacea</taxon>
        <taxon>Multicrustacea</taxon>
        <taxon>Malacostraca</taxon>
        <taxon>Eumalacostraca</taxon>
        <taxon>Eucarida</taxon>
        <taxon>Decapoda</taxon>
        <taxon>Pleocyemata</taxon>
        <taxon>Brachyura</taxon>
        <taxon>Eubrachyura</taxon>
        <taxon>Portunoidea</taxon>
        <taxon>Portunidae</taxon>
        <taxon>Portuninae</taxon>
        <taxon>Portunus</taxon>
    </lineage>
</organism>
<gene>
    <name evidence="1" type="ORF">E2C01_065278</name>
</gene>
<dbReference type="AlphaFoldDB" id="A0A5B7HE25"/>
<evidence type="ECO:0000313" key="1">
    <source>
        <dbReference type="EMBL" id="MPC71011.1"/>
    </source>
</evidence>
<comment type="caution">
    <text evidence="1">The sequence shown here is derived from an EMBL/GenBank/DDBJ whole genome shotgun (WGS) entry which is preliminary data.</text>
</comment>
<reference evidence="1 2" key="1">
    <citation type="submission" date="2019-05" db="EMBL/GenBank/DDBJ databases">
        <title>Another draft genome of Portunus trituberculatus and its Hox gene families provides insights of decapod evolution.</title>
        <authorList>
            <person name="Jeong J.-H."/>
            <person name="Song I."/>
            <person name="Kim S."/>
            <person name="Choi T."/>
            <person name="Kim D."/>
            <person name="Ryu S."/>
            <person name="Kim W."/>
        </authorList>
    </citation>
    <scope>NUCLEOTIDE SEQUENCE [LARGE SCALE GENOMIC DNA]</scope>
    <source>
        <tissue evidence="1">Muscle</tissue>
    </source>
</reference>
<accession>A0A5B7HE25</accession>
<evidence type="ECO:0000313" key="2">
    <source>
        <dbReference type="Proteomes" id="UP000324222"/>
    </source>
</evidence>
<protein>
    <submittedName>
        <fullName evidence="1">Uncharacterized protein</fullName>
    </submittedName>
</protein>
<dbReference type="EMBL" id="VSRR010032140">
    <property type="protein sequence ID" value="MPC71011.1"/>
    <property type="molecule type" value="Genomic_DNA"/>
</dbReference>
<keyword evidence="2" id="KW-1185">Reference proteome</keyword>
<dbReference type="Proteomes" id="UP000324222">
    <property type="component" value="Unassembled WGS sequence"/>
</dbReference>
<name>A0A5B7HE25_PORTR</name>
<proteinExistence type="predicted"/>
<sequence>MECQLKRFGPLYFTAQRPQRYRGPTEALLSFFLKSPWVLRLFTTPKGAAGHHVLAFSLARVIYPIPLEKMKR</sequence>